<dbReference type="EMBL" id="CP157675">
    <property type="protein sequence ID" value="XBP68372.1"/>
    <property type="molecule type" value="Genomic_DNA"/>
</dbReference>
<sequence length="104" mass="10654">MHQLRPSTTASSCDCVHGGEPKRSRHAAGFIESPCFTPALEPDHGAYVGAMISSTDMRAGRHARQDAADAMPGEGFVLLVMGLTGTNAFAVKVDGIKVGGGAAA</sequence>
<dbReference type="RefSeq" id="WP_349276373.1">
    <property type="nucleotide sequence ID" value="NZ_CP157675.1"/>
</dbReference>
<organism evidence="2">
    <name type="scientific">Polaromonas hydrogenivorans</name>
    <dbReference type="NCBI Taxonomy" id="335476"/>
    <lineage>
        <taxon>Bacteria</taxon>
        <taxon>Pseudomonadati</taxon>
        <taxon>Pseudomonadota</taxon>
        <taxon>Betaproteobacteria</taxon>
        <taxon>Burkholderiales</taxon>
        <taxon>Comamonadaceae</taxon>
        <taxon>Polaromonas</taxon>
    </lineage>
</organism>
<feature type="region of interest" description="Disordered" evidence="1">
    <location>
        <begin position="1"/>
        <end position="23"/>
    </location>
</feature>
<evidence type="ECO:0000313" key="2">
    <source>
        <dbReference type="EMBL" id="XBP68372.1"/>
    </source>
</evidence>
<proteinExistence type="predicted"/>
<dbReference type="AlphaFoldDB" id="A0AAU7LL77"/>
<reference evidence="2" key="1">
    <citation type="submission" date="2024-05" db="EMBL/GenBank/DDBJ databases">
        <authorList>
            <person name="Bunk B."/>
            <person name="Swiderski J."/>
            <person name="Sproer C."/>
            <person name="Thiel V."/>
        </authorList>
    </citation>
    <scope>NUCLEOTIDE SEQUENCE</scope>
    <source>
        <strain evidence="2">DSM 17735</strain>
    </source>
</reference>
<accession>A0AAU7LL77</accession>
<gene>
    <name evidence="2" type="ORF">ABLV49_10530</name>
</gene>
<evidence type="ECO:0000256" key="1">
    <source>
        <dbReference type="SAM" id="MobiDB-lite"/>
    </source>
</evidence>
<protein>
    <submittedName>
        <fullName evidence="2">Uncharacterized protein</fullName>
    </submittedName>
</protein>
<feature type="compositionally biased region" description="Polar residues" evidence="1">
    <location>
        <begin position="1"/>
        <end position="12"/>
    </location>
</feature>
<name>A0AAU7LL77_9BURK</name>